<evidence type="ECO:0000313" key="1">
    <source>
        <dbReference type="EMBL" id="KGR73769.1"/>
    </source>
</evidence>
<dbReference type="STRING" id="1384057.CD33_17290"/>
<proteinExistence type="predicted"/>
<dbReference type="RefSeq" id="WP_036202645.1">
    <property type="nucleotide sequence ID" value="NZ_AVCY01000001.1"/>
</dbReference>
<gene>
    <name evidence="1" type="ORF">CD33_17290</name>
</gene>
<reference evidence="1 2" key="1">
    <citation type="submission" date="2014-02" db="EMBL/GenBank/DDBJ databases">
        <title>Draft genome sequence of Lysinibacillus sinduriensis JCM 15800.</title>
        <authorList>
            <person name="Zhang F."/>
            <person name="Wang G."/>
            <person name="Zhang L."/>
        </authorList>
    </citation>
    <scope>NUCLEOTIDE SEQUENCE [LARGE SCALE GENOMIC DNA]</scope>
    <source>
        <strain evidence="1 2">JCM 15800</strain>
    </source>
</reference>
<dbReference type="OrthoDB" id="2404998at2"/>
<dbReference type="EMBL" id="JPVO01000055">
    <property type="protein sequence ID" value="KGR73769.1"/>
    <property type="molecule type" value="Genomic_DNA"/>
</dbReference>
<evidence type="ECO:0008006" key="3">
    <source>
        <dbReference type="Google" id="ProtNLM"/>
    </source>
</evidence>
<dbReference type="AlphaFoldDB" id="A0A0A3HN26"/>
<evidence type="ECO:0000313" key="2">
    <source>
        <dbReference type="Proteomes" id="UP000030408"/>
    </source>
</evidence>
<protein>
    <recommendedName>
        <fullName evidence="3">Peptidyl-prolyl cis-trans isomerase</fullName>
    </recommendedName>
</protein>
<dbReference type="eggNOG" id="COG2041">
    <property type="taxonomic scope" value="Bacteria"/>
</dbReference>
<dbReference type="Proteomes" id="UP000030408">
    <property type="component" value="Unassembled WGS sequence"/>
</dbReference>
<organism evidence="1 2">
    <name type="scientific">Ureibacillus sinduriensis BLB-1 = JCM 15800</name>
    <dbReference type="NCBI Taxonomy" id="1384057"/>
    <lineage>
        <taxon>Bacteria</taxon>
        <taxon>Bacillati</taxon>
        <taxon>Bacillota</taxon>
        <taxon>Bacilli</taxon>
        <taxon>Bacillales</taxon>
        <taxon>Caryophanaceae</taxon>
        <taxon>Ureibacillus</taxon>
    </lineage>
</organism>
<keyword evidence="2" id="KW-1185">Reference proteome</keyword>
<sequence>MESIIPVKGAVKYRITLDPTVWIFDDRRIDLKTYFLEKQEVEDEDLKYLLNTGRHWSREIMEGATFPPTLKTERKFDRQGMKTGTFGMEIKHFLKNAELEETAKQVVFELADGQEVAFSIDEANTLLFKFSQDGKPITDGGPVHLLYADGSNVDNPIKNIEAIRID</sequence>
<name>A0A0A3HN26_9BACL</name>
<accession>A0A0A3HN26</accession>
<comment type="caution">
    <text evidence="1">The sequence shown here is derived from an EMBL/GenBank/DDBJ whole genome shotgun (WGS) entry which is preliminary data.</text>
</comment>